<feature type="signal peptide" evidence="1">
    <location>
        <begin position="1"/>
        <end position="30"/>
    </location>
</feature>
<dbReference type="RefSeq" id="WP_321550956.1">
    <property type="nucleotide sequence ID" value="NZ_JAXIVS010000018.1"/>
</dbReference>
<organism evidence="2 3">
    <name type="scientific">Hyalangium rubrum</name>
    <dbReference type="NCBI Taxonomy" id="3103134"/>
    <lineage>
        <taxon>Bacteria</taxon>
        <taxon>Pseudomonadati</taxon>
        <taxon>Myxococcota</taxon>
        <taxon>Myxococcia</taxon>
        <taxon>Myxococcales</taxon>
        <taxon>Cystobacterineae</taxon>
        <taxon>Archangiaceae</taxon>
        <taxon>Hyalangium</taxon>
    </lineage>
</organism>
<protein>
    <submittedName>
        <fullName evidence="2">DUF2381 family protein</fullName>
    </submittedName>
</protein>
<evidence type="ECO:0000313" key="2">
    <source>
        <dbReference type="EMBL" id="MDY7232243.1"/>
    </source>
</evidence>
<proteinExistence type="predicted"/>
<name>A0ABU5HHD0_9BACT</name>
<gene>
    <name evidence="2" type="ORF">SYV04_37995</name>
</gene>
<dbReference type="NCBIfam" id="TIGR02268">
    <property type="entry name" value="Myxococcus xanthus paralogous family TIGR02268"/>
    <property type="match status" value="1"/>
</dbReference>
<dbReference type="Proteomes" id="UP001291309">
    <property type="component" value="Unassembled WGS sequence"/>
</dbReference>
<dbReference type="Pfam" id="PF09544">
    <property type="entry name" value="DUF2381"/>
    <property type="match status" value="1"/>
</dbReference>
<reference evidence="2 3" key="1">
    <citation type="submission" date="2023-12" db="EMBL/GenBank/DDBJ databases">
        <title>the genome sequence of Hyalangium sp. s54d21.</title>
        <authorList>
            <person name="Zhang X."/>
        </authorList>
    </citation>
    <scope>NUCLEOTIDE SEQUENCE [LARGE SCALE GENOMIC DNA]</scope>
    <source>
        <strain evidence="3">s54d21</strain>
    </source>
</reference>
<feature type="chain" id="PRO_5045372413" evidence="1">
    <location>
        <begin position="31"/>
        <end position="280"/>
    </location>
</feature>
<dbReference type="EMBL" id="JAXIVS010000018">
    <property type="protein sequence ID" value="MDY7232243.1"/>
    <property type="molecule type" value="Genomic_DNA"/>
</dbReference>
<dbReference type="InterPro" id="IPR011754">
    <property type="entry name" value="Mxa_paralog_2268"/>
</dbReference>
<evidence type="ECO:0000313" key="3">
    <source>
        <dbReference type="Proteomes" id="UP001291309"/>
    </source>
</evidence>
<keyword evidence="3" id="KW-1185">Reference proteome</keyword>
<accession>A0ABU5HHD0</accession>
<keyword evidence="1" id="KW-0732">Signal</keyword>
<comment type="caution">
    <text evidence="2">The sequence shown here is derived from an EMBL/GenBank/DDBJ whole genome shotgun (WGS) entry which is preliminary data.</text>
</comment>
<sequence length="280" mass="30333">MMPCPEQGAEARLRALVLLSLLLLAGVAHAQSDSSSVGKRVRHIQLKADGSEVPTVFIQPGRSTLLLFNVPLEKDGVELEARESFQGAEIGERSVFLLLGTGLPVGRRLRLVVRFSDDLVPRSAEFLLEVSSSQGERQVEIHRLPFFCEGEGLLGLLAAGELDVLGIDGLDLRSVLRVEKGAEVRVEAALSFRARKRIALRLELQAEGGAAAWKAGGAVLRASPPLQLQMVEVQTPSSPERSILLLEVEAGRGQLQERYHLDLLEADGGRTLTLANVVFP</sequence>
<evidence type="ECO:0000256" key="1">
    <source>
        <dbReference type="SAM" id="SignalP"/>
    </source>
</evidence>